<dbReference type="Proteomes" id="UP001227230">
    <property type="component" value="Chromosome 13"/>
</dbReference>
<dbReference type="PANTHER" id="PTHR47481">
    <property type="match status" value="1"/>
</dbReference>
<feature type="region of interest" description="Disordered" evidence="1">
    <location>
        <begin position="99"/>
        <end position="120"/>
    </location>
</feature>
<gene>
    <name evidence="3" type="ORF">VitviT2T_020042</name>
</gene>
<keyword evidence="4" id="KW-1185">Reference proteome</keyword>
<feature type="domain" description="Reverse transcriptase Ty1/copia-type" evidence="2">
    <location>
        <begin position="220"/>
        <end position="299"/>
    </location>
</feature>
<protein>
    <recommendedName>
        <fullName evidence="2">Reverse transcriptase Ty1/copia-type domain-containing protein</fullName>
    </recommendedName>
</protein>
<accession>A0ABY9D358</accession>
<evidence type="ECO:0000313" key="3">
    <source>
        <dbReference type="EMBL" id="WKA01779.1"/>
    </source>
</evidence>
<dbReference type="EMBL" id="CP126660">
    <property type="protein sequence ID" value="WKA01779.1"/>
    <property type="molecule type" value="Genomic_DNA"/>
</dbReference>
<feature type="compositionally biased region" description="Polar residues" evidence="1">
    <location>
        <begin position="105"/>
        <end position="120"/>
    </location>
</feature>
<dbReference type="Pfam" id="PF07727">
    <property type="entry name" value="RVT_2"/>
    <property type="match status" value="1"/>
</dbReference>
<dbReference type="PANTHER" id="PTHR47481:SF22">
    <property type="entry name" value="RETROTRANSPOSON GAG DOMAIN-CONTAINING PROTEIN"/>
    <property type="match status" value="1"/>
</dbReference>
<name>A0ABY9D358_VITVI</name>
<dbReference type="SUPFAM" id="SSF56672">
    <property type="entry name" value="DNA/RNA polymerases"/>
    <property type="match status" value="1"/>
</dbReference>
<evidence type="ECO:0000313" key="4">
    <source>
        <dbReference type="Proteomes" id="UP001227230"/>
    </source>
</evidence>
<evidence type="ECO:0000259" key="2">
    <source>
        <dbReference type="Pfam" id="PF07727"/>
    </source>
</evidence>
<dbReference type="InterPro" id="IPR043502">
    <property type="entry name" value="DNA/RNA_pol_sf"/>
</dbReference>
<reference evidence="3 4" key="1">
    <citation type="journal article" date="2023" name="Hortic Res">
        <title>The complete reference genome for grapevine (Vitis vinifera L.) genetics and breeding.</title>
        <authorList>
            <person name="Shi X."/>
            <person name="Cao S."/>
            <person name="Wang X."/>
            <person name="Huang S."/>
            <person name="Wang Y."/>
            <person name="Liu Z."/>
            <person name="Liu W."/>
            <person name="Leng X."/>
            <person name="Peng Y."/>
            <person name="Wang N."/>
            <person name="Wang Y."/>
            <person name="Ma Z."/>
            <person name="Xu X."/>
            <person name="Zhang F."/>
            <person name="Xue H."/>
            <person name="Zhong H."/>
            <person name="Wang Y."/>
            <person name="Zhang K."/>
            <person name="Velt A."/>
            <person name="Avia K."/>
            <person name="Holtgrawe D."/>
            <person name="Grimplet J."/>
            <person name="Matus J.T."/>
            <person name="Ware D."/>
            <person name="Wu X."/>
            <person name="Wang H."/>
            <person name="Liu C."/>
            <person name="Fang Y."/>
            <person name="Rustenholz C."/>
            <person name="Cheng Z."/>
            <person name="Xiao H."/>
            <person name="Zhou Y."/>
        </authorList>
    </citation>
    <scope>NUCLEOTIDE SEQUENCE [LARGE SCALE GENOMIC DNA]</scope>
    <source>
        <strain evidence="4">cv. Pinot noir / PN40024</strain>
        <tissue evidence="3">Leaf</tissue>
    </source>
</reference>
<organism evidence="3 4">
    <name type="scientific">Vitis vinifera</name>
    <name type="common">Grape</name>
    <dbReference type="NCBI Taxonomy" id="29760"/>
    <lineage>
        <taxon>Eukaryota</taxon>
        <taxon>Viridiplantae</taxon>
        <taxon>Streptophyta</taxon>
        <taxon>Embryophyta</taxon>
        <taxon>Tracheophyta</taxon>
        <taxon>Spermatophyta</taxon>
        <taxon>Magnoliopsida</taxon>
        <taxon>eudicotyledons</taxon>
        <taxon>Gunneridae</taxon>
        <taxon>Pentapetalae</taxon>
        <taxon>rosids</taxon>
        <taxon>Vitales</taxon>
        <taxon>Vitaceae</taxon>
        <taxon>Viteae</taxon>
        <taxon>Vitis</taxon>
    </lineage>
</organism>
<proteinExistence type="predicted"/>
<sequence length="301" mass="33856">MQLKEELTMIKKGNQTVQEYLHIVKALVDKISLIDHLIADDDLTLYILNGLGSDFREIATPIREREKPLAFEELHDLLVGHDAYLRRLETTTRQLVASAKYSNRHPASSSDGQHSKANFNGQHKYTPKCQIYDELGHIAKHCPRLRFVEPTANYVATSPATNPKWIPGDLANLSIHSEDDDTDEVVIGDGSDELTALMRHGTWDLASSPKDCNPVGCKWGWSLRQLDVNNAFLHGDLTETVYMTQPLGFKDVNKPNHVCRLCKAIYGLKHAPRAWYLALKLAIMGLGFQNSKADSSLFIYC</sequence>
<dbReference type="InterPro" id="IPR013103">
    <property type="entry name" value="RVT_2"/>
</dbReference>
<evidence type="ECO:0000256" key="1">
    <source>
        <dbReference type="SAM" id="MobiDB-lite"/>
    </source>
</evidence>